<feature type="region of interest" description="Disordered" evidence="1">
    <location>
        <begin position="1"/>
        <end position="43"/>
    </location>
</feature>
<sequence>MEKRSRKAEDGVTVRRNRGQGGGESVSLEGGEGGRGNAAGEEVWRGRGGESGLGGKARVLRLIKSDYLLRDHVLALDHLTRAPVPALAPALVVVGFTLANQDRLRHIPAVSNLEVNSPGLVVRSGIVESGQGGGSKGVFSSSSSKVDNDGRIHYEVQAGRF</sequence>
<reference evidence="2" key="2">
    <citation type="submission" date="2017-10" db="EMBL/GenBank/DDBJ databases">
        <title>Ladona fulva Genome sequencing and assembly.</title>
        <authorList>
            <person name="Murali S."/>
            <person name="Richards S."/>
            <person name="Bandaranaike D."/>
            <person name="Bellair M."/>
            <person name="Blankenburg K."/>
            <person name="Chao H."/>
            <person name="Dinh H."/>
            <person name="Doddapaneni H."/>
            <person name="Dugan-Rocha S."/>
            <person name="Elkadiri S."/>
            <person name="Gnanaolivu R."/>
            <person name="Hernandez B."/>
            <person name="Skinner E."/>
            <person name="Javaid M."/>
            <person name="Lee S."/>
            <person name="Li M."/>
            <person name="Ming W."/>
            <person name="Munidasa M."/>
            <person name="Muniz J."/>
            <person name="Nguyen L."/>
            <person name="Hughes D."/>
            <person name="Osuji N."/>
            <person name="Pu L.-L."/>
            <person name="Puazo M."/>
            <person name="Qu C."/>
            <person name="Quiroz J."/>
            <person name="Raj R."/>
            <person name="Weissenberger G."/>
            <person name="Xin Y."/>
            <person name="Zou X."/>
            <person name="Han Y."/>
            <person name="Worley K."/>
            <person name="Muzny D."/>
            <person name="Gibbs R."/>
        </authorList>
    </citation>
    <scope>NUCLEOTIDE SEQUENCE</scope>
    <source>
        <strain evidence="2">Sampled in the wild</strain>
    </source>
</reference>
<keyword evidence="3" id="KW-1185">Reference proteome</keyword>
<dbReference type="EMBL" id="KZ308132">
    <property type="protein sequence ID" value="KAG8222395.1"/>
    <property type="molecule type" value="Genomic_DNA"/>
</dbReference>
<reference evidence="2" key="1">
    <citation type="submission" date="2013-04" db="EMBL/GenBank/DDBJ databases">
        <authorList>
            <person name="Qu J."/>
            <person name="Murali S.C."/>
            <person name="Bandaranaike D."/>
            <person name="Bellair M."/>
            <person name="Blankenburg K."/>
            <person name="Chao H."/>
            <person name="Dinh H."/>
            <person name="Doddapaneni H."/>
            <person name="Downs B."/>
            <person name="Dugan-Rocha S."/>
            <person name="Elkadiri S."/>
            <person name="Gnanaolivu R.D."/>
            <person name="Hernandez B."/>
            <person name="Javaid M."/>
            <person name="Jayaseelan J.C."/>
            <person name="Lee S."/>
            <person name="Li M."/>
            <person name="Ming W."/>
            <person name="Munidasa M."/>
            <person name="Muniz J."/>
            <person name="Nguyen L."/>
            <person name="Ongeri F."/>
            <person name="Osuji N."/>
            <person name="Pu L.-L."/>
            <person name="Puazo M."/>
            <person name="Qu C."/>
            <person name="Quiroz J."/>
            <person name="Raj R."/>
            <person name="Weissenberger G."/>
            <person name="Xin Y."/>
            <person name="Zou X."/>
            <person name="Han Y."/>
            <person name="Richards S."/>
            <person name="Worley K."/>
            <person name="Muzny D."/>
            <person name="Gibbs R."/>
        </authorList>
    </citation>
    <scope>NUCLEOTIDE SEQUENCE</scope>
    <source>
        <strain evidence="2">Sampled in the wild</strain>
    </source>
</reference>
<gene>
    <name evidence="2" type="ORF">J437_LFUL003016</name>
</gene>
<evidence type="ECO:0000313" key="3">
    <source>
        <dbReference type="Proteomes" id="UP000792457"/>
    </source>
</evidence>
<dbReference type="AlphaFoldDB" id="A0A8K0NRV5"/>
<feature type="compositionally biased region" description="Basic and acidic residues" evidence="1">
    <location>
        <begin position="1"/>
        <end position="13"/>
    </location>
</feature>
<name>A0A8K0NRV5_LADFU</name>
<feature type="compositionally biased region" description="Gly residues" evidence="1">
    <location>
        <begin position="19"/>
        <end position="37"/>
    </location>
</feature>
<protein>
    <submittedName>
        <fullName evidence="2">Uncharacterized protein</fullName>
    </submittedName>
</protein>
<organism evidence="2 3">
    <name type="scientific">Ladona fulva</name>
    <name type="common">Scarce chaser dragonfly</name>
    <name type="synonym">Libellula fulva</name>
    <dbReference type="NCBI Taxonomy" id="123851"/>
    <lineage>
        <taxon>Eukaryota</taxon>
        <taxon>Metazoa</taxon>
        <taxon>Ecdysozoa</taxon>
        <taxon>Arthropoda</taxon>
        <taxon>Hexapoda</taxon>
        <taxon>Insecta</taxon>
        <taxon>Pterygota</taxon>
        <taxon>Palaeoptera</taxon>
        <taxon>Odonata</taxon>
        <taxon>Epiprocta</taxon>
        <taxon>Anisoptera</taxon>
        <taxon>Libelluloidea</taxon>
        <taxon>Libellulidae</taxon>
        <taxon>Ladona</taxon>
    </lineage>
</organism>
<accession>A0A8K0NRV5</accession>
<comment type="caution">
    <text evidence="2">The sequence shown here is derived from an EMBL/GenBank/DDBJ whole genome shotgun (WGS) entry which is preliminary data.</text>
</comment>
<proteinExistence type="predicted"/>
<evidence type="ECO:0000313" key="2">
    <source>
        <dbReference type="EMBL" id="KAG8222395.1"/>
    </source>
</evidence>
<evidence type="ECO:0000256" key="1">
    <source>
        <dbReference type="SAM" id="MobiDB-lite"/>
    </source>
</evidence>
<dbReference type="Proteomes" id="UP000792457">
    <property type="component" value="Unassembled WGS sequence"/>
</dbReference>